<dbReference type="AlphaFoldDB" id="A0A7W7VLS1"/>
<proteinExistence type="predicted"/>
<dbReference type="EMBL" id="JACHJP010000002">
    <property type="protein sequence ID" value="MBB4914893.1"/>
    <property type="molecule type" value="Genomic_DNA"/>
</dbReference>
<gene>
    <name evidence="1" type="ORF">FHS44_001978</name>
</gene>
<name>A0A7W7VLS1_9ACTN</name>
<accession>A0A7W7VLS1</accession>
<keyword evidence="2" id="KW-1185">Reference proteome</keyword>
<dbReference type="Proteomes" id="UP000552644">
    <property type="component" value="Unassembled WGS sequence"/>
</dbReference>
<evidence type="ECO:0000313" key="1">
    <source>
        <dbReference type="EMBL" id="MBB4914893.1"/>
    </source>
</evidence>
<protein>
    <submittedName>
        <fullName evidence="1">Uncharacterized protein</fullName>
    </submittedName>
</protein>
<sequence>MISAPGGEGPLGAGDDDAADAGVAVERLRDCLRRHEVFVPGLPKWGDPTNDLLTSEAWDKAHPMVCRDPDLSAPASPAVNGSATLKRVTAAGSGS</sequence>
<organism evidence="1 2">
    <name type="scientific">Streptosporangium saharense</name>
    <dbReference type="NCBI Taxonomy" id="1706840"/>
    <lineage>
        <taxon>Bacteria</taxon>
        <taxon>Bacillati</taxon>
        <taxon>Actinomycetota</taxon>
        <taxon>Actinomycetes</taxon>
        <taxon>Streptosporangiales</taxon>
        <taxon>Streptosporangiaceae</taxon>
        <taxon>Streptosporangium</taxon>
    </lineage>
</organism>
<reference evidence="1 2" key="1">
    <citation type="submission" date="2020-08" db="EMBL/GenBank/DDBJ databases">
        <title>Genomic Encyclopedia of Type Strains, Phase III (KMG-III): the genomes of soil and plant-associated and newly described type strains.</title>
        <authorList>
            <person name="Whitman W."/>
        </authorList>
    </citation>
    <scope>NUCLEOTIDE SEQUENCE [LARGE SCALE GENOMIC DNA]</scope>
    <source>
        <strain evidence="1 2">CECT 8840</strain>
    </source>
</reference>
<comment type="caution">
    <text evidence="1">The sequence shown here is derived from an EMBL/GenBank/DDBJ whole genome shotgun (WGS) entry which is preliminary data.</text>
</comment>
<evidence type="ECO:0000313" key="2">
    <source>
        <dbReference type="Proteomes" id="UP000552644"/>
    </source>
</evidence>